<sequence>MGKTNPITNFFVKKKDANSEAESSLPSSNVDDQISLPIPIIDPPNVENPTQKTQITEINEVEVNSLERDPGKPTCLRKNLMRGSMSNWFTFWRIYGIVSCPWMFAEKVEKERGTNECDLADAVDQEDIAKLSDAVKELNSMRLMTQLICARYSFLLPFYDPWAACFDRYDMDVTYSYSCRQDDSIILEKEKGQYDGFYIDLRMCHKLRKLEDNNEVKLGTVHDSVKDSIVDEVHRFGRSMLDLGLKPLPLLVDVGISMSQLPGESEDEGIARAMTEMDVFDWVPATKASIGGLEEVAFDGLWSVKECKRCSKTLAVGKLAC</sequence>
<evidence type="ECO:0000313" key="1">
    <source>
        <dbReference type="EMBL" id="KAG5560869.1"/>
    </source>
</evidence>
<evidence type="ECO:0000313" key="3">
    <source>
        <dbReference type="Proteomes" id="UP000823749"/>
    </source>
</evidence>
<name>A0AAV6L8A2_9ERIC</name>
<proteinExistence type="predicted"/>
<keyword evidence="3" id="KW-1185">Reference proteome</keyword>
<reference evidence="1" key="1">
    <citation type="submission" date="2020-08" db="EMBL/GenBank/DDBJ databases">
        <title>Plant Genome Project.</title>
        <authorList>
            <person name="Zhang R.-G."/>
        </authorList>
    </citation>
    <scope>NUCLEOTIDE SEQUENCE</scope>
    <source>
        <strain evidence="1">WSP0</strain>
        <tissue evidence="1">Leaf</tissue>
    </source>
</reference>
<comment type="caution">
    <text evidence="1">The sequence shown here is derived from an EMBL/GenBank/DDBJ whole genome shotgun (WGS) entry which is preliminary data.</text>
</comment>
<dbReference type="Proteomes" id="UP000823749">
    <property type="component" value="Chromosome 2"/>
</dbReference>
<gene>
    <name evidence="1" type="ORF">RHGRI_004029</name>
    <name evidence="2" type="ORF">RHGRI_004031</name>
</gene>
<dbReference type="AlphaFoldDB" id="A0AAV6L8A2"/>
<evidence type="ECO:0000313" key="2">
    <source>
        <dbReference type="EMBL" id="KAG5560871.1"/>
    </source>
</evidence>
<protein>
    <submittedName>
        <fullName evidence="1">Uncharacterized protein</fullName>
    </submittedName>
</protein>
<dbReference type="EMBL" id="JACTNZ010000002">
    <property type="protein sequence ID" value="KAG5560869.1"/>
    <property type="molecule type" value="Genomic_DNA"/>
</dbReference>
<dbReference type="EMBL" id="JACTNZ010000002">
    <property type="protein sequence ID" value="KAG5560871.1"/>
    <property type="molecule type" value="Genomic_DNA"/>
</dbReference>
<organism evidence="1 3">
    <name type="scientific">Rhododendron griersonianum</name>
    <dbReference type="NCBI Taxonomy" id="479676"/>
    <lineage>
        <taxon>Eukaryota</taxon>
        <taxon>Viridiplantae</taxon>
        <taxon>Streptophyta</taxon>
        <taxon>Embryophyta</taxon>
        <taxon>Tracheophyta</taxon>
        <taxon>Spermatophyta</taxon>
        <taxon>Magnoliopsida</taxon>
        <taxon>eudicotyledons</taxon>
        <taxon>Gunneridae</taxon>
        <taxon>Pentapetalae</taxon>
        <taxon>asterids</taxon>
        <taxon>Ericales</taxon>
        <taxon>Ericaceae</taxon>
        <taxon>Ericoideae</taxon>
        <taxon>Rhodoreae</taxon>
        <taxon>Rhododendron</taxon>
    </lineage>
</organism>
<accession>A0AAV6L8A2</accession>